<comment type="caution">
    <text evidence="1">The sequence shown here is derived from an EMBL/GenBank/DDBJ whole genome shotgun (WGS) entry which is preliminary data.</text>
</comment>
<sequence>MFSRSILLQASALLPLLYAPASAQNACNNSPDLCTRPYNNITYLGAHNSPFLRNKETSFSTSGNHYYNTTTQLDAGVRLLSGQVHKANGTGNDAWHLCHSSCDLLDAGTLESWLSEIKTWMDANTNDVVTLLLVNSDNASPADLGGVFSSSGLDKIAYSPPSLTTTPQTWPTLDTLIGNNTRLMSFVASLSNPSSDYPYLMDEFVYMFENDYENVSPSNYSCNPSRPEAVAGNPSTALESGRMFLQNHFLYETQLFGIQSPNETYANVTNAETGFGSLGESIQECEGIYGKPASFVMVDFFNVGPAIASVDRANGVSGAQGRKSLSTEALVQSTGAGVRERGSLLAVVLAVSVAVFFGA</sequence>
<gene>
    <name evidence="1" type="ORF">AG0111_0g7717</name>
</gene>
<keyword evidence="2" id="KW-1185">Reference proteome</keyword>
<dbReference type="Proteomes" id="UP000293547">
    <property type="component" value="Unassembled WGS sequence"/>
</dbReference>
<proteinExistence type="predicted"/>
<evidence type="ECO:0000313" key="2">
    <source>
        <dbReference type="Proteomes" id="UP000293547"/>
    </source>
</evidence>
<evidence type="ECO:0000313" key="1">
    <source>
        <dbReference type="EMBL" id="KAB2103940.1"/>
    </source>
</evidence>
<reference evidence="1 2" key="1">
    <citation type="journal article" date="2019" name="bioRxiv">
        <title>Genomics, evolutionary history and diagnostics of the Alternaria alternata species group including apple and Asian pear pathotypes.</title>
        <authorList>
            <person name="Armitage A.D."/>
            <person name="Cockerton H.M."/>
            <person name="Sreenivasaprasad S."/>
            <person name="Woodhall J.W."/>
            <person name="Lane C.R."/>
            <person name="Harrison R.J."/>
            <person name="Clarkson J.P."/>
        </authorList>
    </citation>
    <scope>NUCLEOTIDE SEQUENCE [LARGE SCALE GENOMIC DNA]</scope>
    <source>
        <strain evidence="1 2">FERA 650</strain>
    </source>
</reference>
<dbReference type="EMBL" id="PDWZ02000007">
    <property type="protein sequence ID" value="KAB2103940.1"/>
    <property type="molecule type" value="Genomic_DNA"/>
</dbReference>
<accession>A0ACB6FHN5</accession>
<organism evidence="1 2">
    <name type="scientific">Alternaria gaisen</name>
    <dbReference type="NCBI Taxonomy" id="167740"/>
    <lineage>
        <taxon>Eukaryota</taxon>
        <taxon>Fungi</taxon>
        <taxon>Dikarya</taxon>
        <taxon>Ascomycota</taxon>
        <taxon>Pezizomycotina</taxon>
        <taxon>Dothideomycetes</taxon>
        <taxon>Pleosporomycetidae</taxon>
        <taxon>Pleosporales</taxon>
        <taxon>Pleosporineae</taxon>
        <taxon>Pleosporaceae</taxon>
        <taxon>Alternaria</taxon>
        <taxon>Alternaria sect. Alternaria</taxon>
    </lineage>
</organism>
<protein>
    <submittedName>
        <fullName evidence="1">Uncharacterized protein</fullName>
    </submittedName>
</protein>
<name>A0ACB6FHN5_9PLEO</name>